<dbReference type="Proteomes" id="UP000070565">
    <property type="component" value="Unassembled WGS sequence"/>
</dbReference>
<evidence type="ECO:0000259" key="1">
    <source>
        <dbReference type="SMART" id="SM00465"/>
    </source>
</evidence>
<dbReference type="EMBL" id="LHXZ01000009">
    <property type="protein sequence ID" value="KXB03569.1"/>
    <property type="molecule type" value="Genomic_DNA"/>
</dbReference>
<keyword evidence="3" id="KW-1185">Reference proteome</keyword>
<gene>
    <name evidence="2" type="ORF">AKJ45_01250</name>
</gene>
<dbReference type="CDD" id="cd10441">
    <property type="entry name" value="GIY-YIG_COG1833"/>
    <property type="match status" value="1"/>
</dbReference>
<protein>
    <recommendedName>
        <fullName evidence="1">GIY-YIG domain-containing protein</fullName>
    </recommendedName>
</protein>
<dbReference type="PANTHER" id="PTHR37460:SF1">
    <property type="entry name" value="ENDONUCLEASE III"/>
    <property type="match status" value="1"/>
</dbReference>
<dbReference type="InterPro" id="IPR000305">
    <property type="entry name" value="GIY-YIG_endonuc"/>
</dbReference>
<sequence length="136" mass="15693">MRGTYVLLARMPQNTQLEVGRLGILKFEEGLYAYVGSALSGIKNRVERHLKSEKKMHWHIDYFLTEAQVVNVIYGESEQRKECKIAKNLAKSFPSVRGFGSSDCSCKSHLFFSKNGNMEEEVIRCFKKVGMRPLRW</sequence>
<evidence type="ECO:0000313" key="2">
    <source>
        <dbReference type="EMBL" id="KXB03569.1"/>
    </source>
</evidence>
<name>A0A133VAV7_9EURY</name>
<dbReference type="Pfam" id="PF01986">
    <property type="entry name" value="DUF123"/>
    <property type="match status" value="1"/>
</dbReference>
<dbReference type="PANTHER" id="PTHR37460">
    <property type="entry name" value="ENDONUCLEASE III"/>
    <property type="match status" value="1"/>
</dbReference>
<dbReference type="SMART" id="SM00465">
    <property type="entry name" value="GIYc"/>
    <property type="match status" value="1"/>
</dbReference>
<reference evidence="2 3" key="1">
    <citation type="journal article" date="2016" name="Sci. Rep.">
        <title>Metabolic traits of an uncultured archaeal lineage -MSBL1- from brine pools of the Red Sea.</title>
        <authorList>
            <person name="Mwirichia R."/>
            <person name="Alam I."/>
            <person name="Rashid M."/>
            <person name="Vinu M."/>
            <person name="Ba-Alawi W."/>
            <person name="Anthony Kamau A."/>
            <person name="Kamanda Ngugi D."/>
            <person name="Goker M."/>
            <person name="Klenk H.P."/>
            <person name="Bajic V."/>
            <person name="Stingl U."/>
        </authorList>
    </citation>
    <scope>NUCLEOTIDE SEQUENCE [LARGE SCALE GENOMIC DNA]</scope>
    <source>
        <strain evidence="2">SCGC-AAA261F19</strain>
    </source>
</reference>
<accession>A0A133VAV7</accession>
<evidence type="ECO:0000313" key="3">
    <source>
        <dbReference type="Proteomes" id="UP000070565"/>
    </source>
</evidence>
<dbReference type="AlphaFoldDB" id="A0A133VAV7"/>
<dbReference type="InterPro" id="IPR002837">
    <property type="entry name" value="DUF123"/>
</dbReference>
<feature type="domain" description="GIY-YIG" evidence="1">
    <location>
        <begin position="19"/>
        <end position="114"/>
    </location>
</feature>
<comment type="caution">
    <text evidence="2">The sequence shown here is derived from an EMBL/GenBank/DDBJ whole genome shotgun (WGS) entry which is preliminary data.</text>
</comment>
<organism evidence="2 3">
    <name type="scientific">candidate division MSBL1 archaeon SCGC-AAA261F19</name>
    <dbReference type="NCBI Taxonomy" id="1698275"/>
    <lineage>
        <taxon>Archaea</taxon>
        <taxon>Methanobacteriati</taxon>
        <taxon>Methanobacteriota</taxon>
        <taxon>candidate division MSBL1</taxon>
    </lineage>
</organism>
<proteinExistence type="predicted"/>